<accession>A0A8U0SD20</accession>
<feature type="compositionally biased region" description="Low complexity" evidence="1">
    <location>
        <begin position="375"/>
        <end position="384"/>
    </location>
</feature>
<organism evidence="2 3">
    <name type="scientific">Mustela putorius furo</name>
    <name type="common">European domestic ferret</name>
    <name type="synonym">Mustela furo</name>
    <dbReference type="NCBI Taxonomy" id="9669"/>
    <lineage>
        <taxon>Eukaryota</taxon>
        <taxon>Metazoa</taxon>
        <taxon>Chordata</taxon>
        <taxon>Craniata</taxon>
        <taxon>Vertebrata</taxon>
        <taxon>Euteleostomi</taxon>
        <taxon>Mammalia</taxon>
        <taxon>Eutheria</taxon>
        <taxon>Laurasiatheria</taxon>
        <taxon>Carnivora</taxon>
        <taxon>Caniformia</taxon>
        <taxon>Musteloidea</taxon>
        <taxon>Mustelidae</taxon>
        <taxon>Mustelinae</taxon>
        <taxon>Mustela</taxon>
    </lineage>
</organism>
<name>A0A8U0SD20_MUSPF</name>
<evidence type="ECO:0000313" key="3">
    <source>
        <dbReference type="RefSeq" id="XP_044940670.1"/>
    </source>
</evidence>
<dbReference type="RefSeq" id="XP_044940670.1">
    <property type="nucleotide sequence ID" value="XM_045084735.1"/>
</dbReference>
<proteinExistence type="predicted"/>
<evidence type="ECO:0000256" key="1">
    <source>
        <dbReference type="SAM" id="MobiDB-lite"/>
    </source>
</evidence>
<dbReference type="GeneID" id="123393264"/>
<reference evidence="3" key="1">
    <citation type="submission" date="2025-08" db="UniProtKB">
        <authorList>
            <consortium name="RefSeq"/>
        </authorList>
    </citation>
    <scope>IDENTIFICATION</scope>
    <source>
        <tissue evidence="3">Brain</tissue>
    </source>
</reference>
<feature type="region of interest" description="Disordered" evidence="1">
    <location>
        <begin position="205"/>
        <end position="270"/>
    </location>
</feature>
<dbReference type="Proteomes" id="UP000000715">
    <property type="component" value="Unplaced"/>
</dbReference>
<dbReference type="AlphaFoldDB" id="A0A8U0SD20"/>
<sequence>MRVETNRQFGRGCTSVAGKRGRSCLPGVWEAPGAGPSPCWAGRGGAFRARGDRVRKRVEGLGGTGLPSAFGSETVRGRVGAGVRETPRLALPGPAFLVWFGLERRPAPPLPGRAGRAKARADTAGRPRGSVLRVLTGDAAVKRKPEKTPGGWLPSPGLRGPVRFGWAGGARSPPGRGLQLWDADSGSGCGTRTQAPAPGRGLRLRLRDADSGSGCGTRTPAPGRGLRLRLRDADSGSSCGTRTQSPAAGCGLRLRDAGSGSGTRTQAPAPGRGLWLRLRDAGSGSGCGTRTQAPAAGRGLRLRLRDAGRGLRLRLRDAGRELRLRLRDAGSGSGCGTRTQAPAAGRGLRLRLRDADSGSGSGMRDANSGSGSGMRAPALAAGRGLRLRLRDADRTLSQAEPSGGRSVPVPKRVAKTKRPHAPC</sequence>
<evidence type="ECO:0000313" key="2">
    <source>
        <dbReference type="Proteomes" id="UP000000715"/>
    </source>
</evidence>
<keyword evidence="2" id="KW-1185">Reference proteome</keyword>
<feature type="region of interest" description="Disordered" evidence="1">
    <location>
        <begin position="352"/>
        <end position="423"/>
    </location>
</feature>
<protein>
    <submittedName>
        <fullName evidence="3">Elastin-like</fullName>
    </submittedName>
</protein>
<feature type="compositionally biased region" description="Basic residues" evidence="1">
    <location>
        <begin position="412"/>
        <end position="423"/>
    </location>
</feature>
<gene>
    <name evidence="3" type="primary">LOC123393264</name>
</gene>